<accession>D8PEZ0</accession>
<evidence type="ECO:0000313" key="3">
    <source>
        <dbReference type="Proteomes" id="UP000001660"/>
    </source>
</evidence>
<protein>
    <recommendedName>
        <fullName evidence="1">DNA mimic protein DMP19 C-terminal domain-containing protein</fullName>
    </recommendedName>
</protein>
<dbReference type="KEGG" id="nde:NIDE2079"/>
<evidence type="ECO:0000259" key="1">
    <source>
        <dbReference type="Pfam" id="PF14300"/>
    </source>
</evidence>
<dbReference type="InterPro" id="IPR025402">
    <property type="entry name" value="DMP19_C"/>
</dbReference>
<dbReference type="Pfam" id="PF14300">
    <property type="entry name" value="DMP19"/>
    <property type="match status" value="1"/>
</dbReference>
<dbReference type="Gene3D" id="1.20.1420.60">
    <property type="match status" value="1"/>
</dbReference>
<organism evidence="2 3">
    <name type="scientific">Nitrospira defluvii</name>
    <dbReference type="NCBI Taxonomy" id="330214"/>
    <lineage>
        <taxon>Bacteria</taxon>
        <taxon>Pseudomonadati</taxon>
        <taxon>Nitrospirota</taxon>
        <taxon>Nitrospiria</taxon>
        <taxon>Nitrospirales</taxon>
        <taxon>Nitrospiraceae</taxon>
        <taxon>Nitrospira</taxon>
    </lineage>
</organism>
<keyword evidence="3" id="KW-1185">Reference proteome</keyword>
<name>D8PEZ0_9BACT</name>
<gene>
    <name evidence="2" type="ORF">NIDE2079</name>
</gene>
<reference evidence="2 3" key="1">
    <citation type="journal article" date="2010" name="Proc. Natl. Acad. Sci. U.S.A.">
        <title>A Nitrospira metagenome illuminates the physiology and evolution of globally important nitrite-oxidizing bacteria.</title>
        <authorList>
            <person name="Lucker S."/>
            <person name="Wagner M."/>
            <person name="Maixner F."/>
            <person name="Pelletier E."/>
            <person name="Koch H."/>
            <person name="Vacherie B."/>
            <person name="Rattei T."/>
            <person name="Sinninghe Damste J."/>
            <person name="Spieck E."/>
            <person name="Le Paslier D."/>
            <person name="Daims H."/>
        </authorList>
    </citation>
    <scope>NUCLEOTIDE SEQUENCE [LARGE SCALE GENOMIC DNA]</scope>
</reference>
<dbReference type="EMBL" id="FP929003">
    <property type="protein sequence ID" value="CBK41799.1"/>
    <property type="molecule type" value="Genomic_DNA"/>
</dbReference>
<evidence type="ECO:0000313" key="2">
    <source>
        <dbReference type="EMBL" id="CBK41799.1"/>
    </source>
</evidence>
<proteinExistence type="predicted"/>
<dbReference type="AlphaFoldDB" id="D8PEZ0"/>
<dbReference type="STRING" id="330214.NIDE2079"/>
<dbReference type="OrthoDB" id="2216871at2"/>
<dbReference type="HOGENOM" id="CLU_129684_0_0_0"/>
<feature type="domain" description="DNA mimic protein DMP19 C-terminal" evidence="1">
    <location>
        <begin position="20"/>
        <end position="128"/>
    </location>
</feature>
<dbReference type="Proteomes" id="UP000001660">
    <property type="component" value="Chromosome"/>
</dbReference>
<sequence length="131" mass="14575">MSYPEDFDYLVLSNKAEFARLEPHVQVAYCIHQFEAEVNNGGFDQFFTNPTGEYVRETIQALTDIGATKTCNLLRRAVAIGFPSGYPADASDYESAFVGDGVEGLDPLDEEFYRYAEPLADLVNAYLARGI</sequence>